<sequence length="100" mass="11334">MVFRKGSKGRVSPNWDSSISWFPSTKSLVIKDITFVSGNSSEVIFFLKGFIIVFVSAFKTEKCLFLFFVLFLSSHFAKVQTNLKENSSLFYGTKSVPKKC</sequence>
<keyword evidence="1" id="KW-0812">Transmembrane</keyword>
<organism evidence="2">
    <name type="scientific">bioreactor metagenome</name>
    <dbReference type="NCBI Taxonomy" id="1076179"/>
    <lineage>
        <taxon>unclassified sequences</taxon>
        <taxon>metagenomes</taxon>
        <taxon>ecological metagenomes</taxon>
    </lineage>
</organism>
<keyword evidence="1" id="KW-1133">Transmembrane helix</keyword>
<reference evidence="2" key="1">
    <citation type="submission" date="2019-08" db="EMBL/GenBank/DDBJ databases">
        <authorList>
            <person name="Kucharzyk K."/>
            <person name="Murdoch R.W."/>
            <person name="Higgins S."/>
            <person name="Loffler F."/>
        </authorList>
    </citation>
    <scope>NUCLEOTIDE SEQUENCE</scope>
</reference>
<keyword evidence="1" id="KW-0472">Membrane</keyword>
<proteinExistence type="predicted"/>
<protein>
    <submittedName>
        <fullName evidence="2">Uncharacterized protein</fullName>
    </submittedName>
</protein>
<dbReference type="EMBL" id="VSSQ01045356">
    <property type="protein sequence ID" value="MPM99251.1"/>
    <property type="molecule type" value="Genomic_DNA"/>
</dbReference>
<gene>
    <name evidence="2" type="ORF">SDC9_146442</name>
</gene>
<comment type="caution">
    <text evidence="2">The sequence shown here is derived from an EMBL/GenBank/DDBJ whole genome shotgun (WGS) entry which is preliminary data.</text>
</comment>
<name>A0A645ED19_9ZZZZ</name>
<feature type="transmembrane region" description="Helical" evidence="1">
    <location>
        <begin position="45"/>
        <end position="72"/>
    </location>
</feature>
<evidence type="ECO:0000256" key="1">
    <source>
        <dbReference type="SAM" id="Phobius"/>
    </source>
</evidence>
<accession>A0A645ED19</accession>
<evidence type="ECO:0000313" key="2">
    <source>
        <dbReference type="EMBL" id="MPM99251.1"/>
    </source>
</evidence>
<dbReference type="AlphaFoldDB" id="A0A645ED19"/>